<dbReference type="EMBL" id="JACHIK010000001">
    <property type="protein sequence ID" value="MBB5040704.1"/>
    <property type="molecule type" value="Genomic_DNA"/>
</dbReference>
<organism evidence="1 2">
    <name type="scientific">Shinella fusca</name>
    <dbReference type="NCBI Taxonomy" id="544480"/>
    <lineage>
        <taxon>Bacteria</taxon>
        <taxon>Pseudomonadati</taxon>
        <taxon>Pseudomonadota</taxon>
        <taxon>Alphaproteobacteria</taxon>
        <taxon>Hyphomicrobiales</taxon>
        <taxon>Rhizobiaceae</taxon>
        <taxon>Shinella</taxon>
    </lineage>
</organism>
<dbReference type="Proteomes" id="UP000535406">
    <property type="component" value="Unassembled WGS sequence"/>
</dbReference>
<dbReference type="AlphaFoldDB" id="A0A7W7YQX8"/>
<reference evidence="1 2" key="1">
    <citation type="submission" date="2020-08" db="EMBL/GenBank/DDBJ databases">
        <title>Genomic Encyclopedia of Type Strains, Phase IV (KMG-IV): sequencing the most valuable type-strain genomes for metagenomic binning, comparative biology and taxonomic classification.</title>
        <authorList>
            <person name="Goeker M."/>
        </authorList>
    </citation>
    <scope>NUCLEOTIDE SEQUENCE [LARGE SCALE GENOMIC DNA]</scope>
    <source>
        <strain evidence="1 2">DSM 21319</strain>
    </source>
</reference>
<comment type="caution">
    <text evidence="1">The sequence shown here is derived from an EMBL/GenBank/DDBJ whole genome shotgun (WGS) entry which is preliminary data.</text>
</comment>
<proteinExistence type="predicted"/>
<accession>A0A7W7YQX8</accession>
<name>A0A7W7YQX8_9HYPH</name>
<sequence>MTTRGTFYRQAVETGAKIFATAPMIDWMA</sequence>
<protein>
    <submittedName>
        <fullName evidence="1">Uncharacterized protein</fullName>
    </submittedName>
</protein>
<gene>
    <name evidence="1" type="ORF">HNQ66_000082</name>
</gene>
<evidence type="ECO:0000313" key="1">
    <source>
        <dbReference type="EMBL" id="MBB5040704.1"/>
    </source>
</evidence>
<keyword evidence="2" id="KW-1185">Reference proteome</keyword>
<evidence type="ECO:0000313" key="2">
    <source>
        <dbReference type="Proteomes" id="UP000535406"/>
    </source>
</evidence>